<proteinExistence type="predicted"/>
<comment type="caution">
    <text evidence="1">The sequence shown here is derived from an EMBL/GenBank/DDBJ whole genome shotgun (WGS) entry which is preliminary data.</text>
</comment>
<sequence length="45" mass="5196">MTFTKEDYEGWLSKGMSGHDIGKMLGFSQTGVARRYRKLKKQAQE</sequence>
<name>A0A0C2R7E9_9BACL</name>
<dbReference type="Proteomes" id="UP000031972">
    <property type="component" value="Unassembled WGS sequence"/>
</dbReference>
<dbReference type="PATRIC" id="fig|220754.4.peg.2869"/>
<dbReference type="AlphaFoldDB" id="A0A0C2R7E9"/>
<gene>
    <name evidence="1" type="ORF">KR50_28550</name>
</gene>
<dbReference type="EMBL" id="JXRR01000017">
    <property type="protein sequence ID" value="KIL46180.1"/>
    <property type="molecule type" value="Genomic_DNA"/>
</dbReference>
<reference evidence="1 2" key="1">
    <citation type="submission" date="2015-01" db="EMBL/GenBank/DDBJ databases">
        <title>Jeotgalibacillus campisalis genome sequencing.</title>
        <authorList>
            <person name="Goh K.M."/>
            <person name="Chan K.-G."/>
            <person name="Yaakop A.S."/>
            <person name="Ee R."/>
            <person name="Gan H.M."/>
            <person name="Chan C.S."/>
        </authorList>
    </citation>
    <scope>NUCLEOTIDE SEQUENCE [LARGE SCALE GENOMIC DNA]</scope>
    <source>
        <strain evidence="1 2">SF-57</strain>
    </source>
</reference>
<accession>A0A0C2R7E9</accession>
<evidence type="ECO:0000313" key="2">
    <source>
        <dbReference type="Proteomes" id="UP000031972"/>
    </source>
</evidence>
<protein>
    <submittedName>
        <fullName evidence="1">Uncharacterized protein</fullName>
    </submittedName>
</protein>
<keyword evidence="2" id="KW-1185">Reference proteome</keyword>
<evidence type="ECO:0000313" key="1">
    <source>
        <dbReference type="EMBL" id="KIL46180.1"/>
    </source>
</evidence>
<organism evidence="1 2">
    <name type="scientific">Jeotgalibacillus campisalis</name>
    <dbReference type="NCBI Taxonomy" id="220754"/>
    <lineage>
        <taxon>Bacteria</taxon>
        <taxon>Bacillati</taxon>
        <taxon>Bacillota</taxon>
        <taxon>Bacilli</taxon>
        <taxon>Bacillales</taxon>
        <taxon>Caryophanaceae</taxon>
        <taxon>Jeotgalibacillus</taxon>
    </lineage>
</organism>